<evidence type="ECO:0000256" key="10">
    <source>
        <dbReference type="SAM" id="MobiDB-lite"/>
    </source>
</evidence>
<evidence type="ECO:0000256" key="2">
    <source>
        <dbReference type="ARBA" id="ARBA00022737"/>
    </source>
</evidence>
<evidence type="ECO:0000256" key="1">
    <source>
        <dbReference type="ARBA" id="ARBA00022553"/>
    </source>
</evidence>
<accession>A0A5F8AIN1</accession>
<dbReference type="InterPro" id="IPR011990">
    <property type="entry name" value="TPR-like_helical_dom_sf"/>
</dbReference>
<dbReference type="ExpressionAtlas" id="A0A5F8AIN1">
    <property type="expression patterns" value="baseline and differential"/>
</dbReference>
<dbReference type="GeneTree" id="ENSGT00940000155655"/>
<feature type="repeat" description="ANK" evidence="8">
    <location>
        <begin position="1201"/>
        <end position="1233"/>
    </location>
</feature>
<keyword evidence="5 8" id="KW-0040">ANK repeat</keyword>
<evidence type="ECO:0000256" key="8">
    <source>
        <dbReference type="PROSITE-ProRule" id="PRU00023"/>
    </source>
</evidence>
<feature type="domain" description="TANC1/2-like AAA+ ATPase lid" evidence="11">
    <location>
        <begin position="704"/>
        <end position="799"/>
    </location>
</feature>
<gene>
    <name evidence="13 15" type="primary">TANC1</name>
</gene>
<evidence type="ECO:0000256" key="4">
    <source>
        <dbReference type="ARBA" id="ARBA00023018"/>
    </source>
</evidence>
<feature type="repeat" description="ANK" evidence="8">
    <location>
        <begin position="1234"/>
        <end position="1266"/>
    </location>
</feature>
<evidence type="ECO:0000259" key="11">
    <source>
        <dbReference type="Pfam" id="PF25520"/>
    </source>
</evidence>
<dbReference type="Pfam" id="PF25520">
    <property type="entry name" value="AAA_lid_TANC1"/>
    <property type="match status" value="1"/>
</dbReference>
<dbReference type="FunFam" id="1.25.40.20:FF:000022">
    <property type="entry name" value="protein TANC2 isoform X1"/>
    <property type="match status" value="1"/>
</dbReference>
<evidence type="ECO:0000313" key="14">
    <source>
        <dbReference type="Proteomes" id="UP000006718"/>
    </source>
</evidence>
<dbReference type="Proteomes" id="UP000006718">
    <property type="component" value="Chromosome 12"/>
</dbReference>
<keyword evidence="4" id="KW-0770">Synapse</keyword>
<comment type="similarity">
    <text evidence="7">Belongs to the TANC family.</text>
</comment>
<name>A0A5F8AIN1_MACMU</name>
<feature type="domain" description="TANC1/2-like winged helix" evidence="12">
    <location>
        <begin position="801"/>
        <end position="953"/>
    </location>
</feature>
<dbReference type="InterPro" id="IPR019734">
    <property type="entry name" value="TPR_rpt"/>
</dbReference>
<feature type="compositionally biased region" description="Low complexity" evidence="10">
    <location>
        <begin position="499"/>
        <end position="533"/>
    </location>
</feature>
<feature type="repeat" description="ANK" evidence="8">
    <location>
        <begin position="1168"/>
        <end position="1200"/>
    </location>
</feature>
<feature type="compositionally biased region" description="Basic residues" evidence="10">
    <location>
        <begin position="70"/>
        <end position="80"/>
    </location>
</feature>
<feature type="repeat" description="TPR" evidence="9">
    <location>
        <begin position="1393"/>
        <end position="1426"/>
    </location>
</feature>
<keyword evidence="14" id="KW-1185">Reference proteome</keyword>
<dbReference type="Ensembl" id="ENSMMUT00000081561.1">
    <property type="protein sequence ID" value="ENSMMUP00000076860.1"/>
    <property type="gene ID" value="ENSMMUG00000006180.4"/>
</dbReference>
<feature type="region of interest" description="Disordered" evidence="10">
    <location>
        <begin position="169"/>
        <end position="208"/>
    </location>
</feature>
<comment type="subcellular location">
    <subcellularLocation>
        <location evidence="6">Postsynapse</location>
    </subcellularLocation>
</comment>
<dbReference type="InterPro" id="IPR002110">
    <property type="entry name" value="Ankyrin_rpt"/>
</dbReference>
<evidence type="ECO:0000256" key="7">
    <source>
        <dbReference type="ARBA" id="ARBA00038259"/>
    </source>
</evidence>
<feature type="repeat" description="ANK" evidence="8">
    <location>
        <begin position="1024"/>
        <end position="1056"/>
    </location>
</feature>
<keyword evidence="3 9" id="KW-0802">TPR repeat</keyword>
<feature type="region of interest" description="Disordered" evidence="10">
    <location>
        <begin position="496"/>
        <end position="544"/>
    </location>
</feature>
<keyword evidence="1" id="KW-0597">Phosphoprotein</keyword>
<dbReference type="Bgee" id="ENSMMUG00000006180">
    <property type="expression patterns" value="Expressed in heart and 21 other cell types or tissues"/>
</dbReference>
<dbReference type="SMART" id="SM00248">
    <property type="entry name" value="ANK"/>
    <property type="match status" value="10"/>
</dbReference>
<evidence type="ECO:0000256" key="3">
    <source>
        <dbReference type="ARBA" id="ARBA00022803"/>
    </source>
</evidence>
<keyword evidence="2" id="KW-0677">Repeat</keyword>
<feature type="compositionally biased region" description="Low complexity" evidence="10">
    <location>
        <begin position="1524"/>
        <end position="1543"/>
    </location>
</feature>
<dbReference type="VEuPathDB" id="HostDB:ENSMMUG00000006180"/>
<proteinExistence type="inferred from homology"/>
<feature type="region of interest" description="Disordered" evidence="10">
    <location>
        <begin position="1477"/>
        <end position="1624"/>
    </location>
</feature>
<feature type="compositionally biased region" description="Basic and acidic residues" evidence="10">
    <location>
        <begin position="171"/>
        <end position="184"/>
    </location>
</feature>
<dbReference type="GO" id="GO:0098794">
    <property type="term" value="C:postsynapse"/>
    <property type="evidence" value="ECO:0007669"/>
    <property type="project" value="UniProtKB-SubCell"/>
</dbReference>
<reference evidence="13" key="3">
    <citation type="submission" date="2025-08" db="UniProtKB">
        <authorList>
            <consortium name="Ensembl"/>
        </authorList>
    </citation>
    <scope>IDENTIFICATION</scope>
    <source>
        <strain evidence="13">17573</strain>
    </source>
</reference>
<reference evidence="14" key="1">
    <citation type="journal article" date="2007" name="Science">
        <title>Evolutionary and biomedical insights from the rhesus macaque genome.</title>
        <authorList>
            <person name="Gibbs R.A."/>
            <person name="Rogers J."/>
            <person name="Katze M.G."/>
            <person name="Bumgarner R."/>
            <person name="Weinstock G.M."/>
            <person name="Mardis E.R."/>
            <person name="Remington K.A."/>
            <person name="Strausberg R.L."/>
            <person name="Venter J.C."/>
            <person name="Wilson R.K."/>
            <person name="Batzer M.A."/>
            <person name="Bustamante C.D."/>
            <person name="Eichler E.E."/>
            <person name="Hahn M.W."/>
            <person name="Hardison R.C."/>
            <person name="Makova K.D."/>
            <person name="Miller W."/>
            <person name="Milosavljevic A."/>
            <person name="Palermo R.E."/>
            <person name="Siepel A."/>
            <person name="Sikela J.M."/>
            <person name="Attaway T."/>
            <person name="Bell S."/>
            <person name="Bernard K.E."/>
            <person name="Buhay C.J."/>
            <person name="Chandrabose M.N."/>
            <person name="Dao M."/>
            <person name="Davis C."/>
            <person name="Delehaunty K.D."/>
            <person name="Ding Y."/>
            <person name="Dinh H.H."/>
            <person name="Dugan-Rocha S."/>
            <person name="Fulton L.A."/>
            <person name="Gabisi R.A."/>
            <person name="Garner T.T."/>
            <person name="Godfrey J."/>
            <person name="Hawes A.C."/>
            <person name="Hernandez J."/>
            <person name="Hines S."/>
            <person name="Holder M."/>
            <person name="Hume J."/>
            <person name="Jhangiani S.N."/>
            <person name="Joshi V."/>
            <person name="Khan Z.M."/>
            <person name="Kirkness E.F."/>
            <person name="Cree A."/>
            <person name="Fowler R.G."/>
            <person name="Lee S."/>
            <person name="Lewis L.R."/>
            <person name="Li Z."/>
            <person name="Liu Y.-S."/>
            <person name="Moore S.M."/>
            <person name="Muzny D."/>
            <person name="Nazareth L.V."/>
            <person name="Ngo D.N."/>
            <person name="Okwuonu G.O."/>
            <person name="Pai G."/>
            <person name="Parker D."/>
            <person name="Paul H.A."/>
            <person name="Pfannkoch C."/>
            <person name="Pohl C.S."/>
            <person name="Rogers Y.-H.C."/>
            <person name="Ruiz S.J."/>
            <person name="Sabo A."/>
            <person name="Santibanez J."/>
            <person name="Schneider B.W."/>
            <person name="Smith S.M."/>
            <person name="Sodergren E."/>
            <person name="Svatek A.F."/>
            <person name="Utterback T.R."/>
            <person name="Vattathil S."/>
            <person name="Warren W."/>
            <person name="White C.S."/>
            <person name="Chinwalla A.T."/>
            <person name="Feng Y."/>
            <person name="Halpern A.L."/>
            <person name="Hillier L.W."/>
            <person name="Huang X."/>
            <person name="Minx P."/>
            <person name="Nelson J.O."/>
            <person name="Pepin K.H."/>
            <person name="Qin X."/>
            <person name="Sutton G.G."/>
            <person name="Venter E."/>
            <person name="Walenz B.P."/>
            <person name="Wallis J.W."/>
            <person name="Worley K.C."/>
            <person name="Yang S.-P."/>
            <person name="Jones S.M."/>
            <person name="Marra M.A."/>
            <person name="Rocchi M."/>
            <person name="Schein J.E."/>
            <person name="Baertsch R."/>
            <person name="Clarke L."/>
            <person name="Csuros M."/>
            <person name="Glasscock J."/>
            <person name="Harris R.A."/>
            <person name="Havlak P."/>
            <person name="Jackson A.R."/>
            <person name="Jiang H."/>
            <person name="Liu Y."/>
            <person name="Messina D.N."/>
            <person name="Shen Y."/>
            <person name="Song H.X.-Z."/>
            <person name="Wylie T."/>
            <person name="Zhang L."/>
            <person name="Birney E."/>
            <person name="Han K."/>
            <person name="Konkel M.K."/>
            <person name="Lee J."/>
            <person name="Smit A.F.A."/>
            <person name="Ullmer B."/>
            <person name="Wang H."/>
            <person name="Xing J."/>
            <person name="Burhans R."/>
            <person name="Cheng Z."/>
            <person name="Karro J.E."/>
            <person name="Ma J."/>
            <person name="Raney B."/>
            <person name="She X."/>
            <person name="Cox M.J."/>
            <person name="Demuth J.P."/>
            <person name="Dumas L.J."/>
            <person name="Han S.-G."/>
            <person name="Hopkins J."/>
            <person name="Karimpour-Fard A."/>
            <person name="Kim Y.H."/>
            <person name="Pollack J.R."/>
            <person name="Vinar T."/>
            <person name="Addo-Quaye C."/>
            <person name="Degenhardt J."/>
            <person name="Denby A."/>
            <person name="Hubisz M.J."/>
            <person name="Indap A."/>
            <person name="Kosiol C."/>
            <person name="Lahn B.T."/>
            <person name="Lawson H.A."/>
            <person name="Marklein A."/>
            <person name="Nielsen R."/>
            <person name="Vallender E.J."/>
            <person name="Clark A.G."/>
            <person name="Ferguson B."/>
            <person name="Hernandez R.D."/>
            <person name="Hirani K."/>
            <person name="Kehrer-Sawatzki H."/>
            <person name="Kolb J."/>
            <person name="Patil S."/>
            <person name="Pu L.-L."/>
            <person name="Ren Y."/>
            <person name="Smith D.G."/>
            <person name="Wheeler D.A."/>
            <person name="Schenck I."/>
            <person name="Ball E.V."/>
            <person name="Chen R."/>
            <person name="Cooper D.N."/>
            <person name="Giardine B."/>
            <person name="Hsu F."/>
            <person name="Kent W.J."/>
            <person name="Lesk A."/>
            <person name="Nelson D.L."/>
            <person name="O'brien W.E."/>
            <person name="Pruefer K."/>
            <person name="Stenson P.D."/>
            <person name="Wallace J.C."/>
            <person name="Ke H."/>
            <person name="Liu X.-M."/>
            <person name="Wang P."/>
            <person name="Xiang A.P."/>
            <person name="Yang F."/>
            <person name="Barber G.P."/>
            <person name="Haussler D."/>
            <person name="Karolchik D."/>
            <person name="Kern A.D."/>
            <person name="Kuhn R.M."/>
            <person name="Smith K.E."/>
            <person name="Zwieg A.S."/>
        </authorList>
    </citation>
    <scope>NUCLEOTIDE SEQUENCE [LARGE SCALE GENOMIC DNA]</scope>
    <source>
        <strain evidence="14">17573</strain>
    </source>
</reference>
<evidence type="ECO:0000256" key="6">
    <source>
        <dbReference type="ARBA" id="ARBA00034110"/>
    </source>
</evidence>
<feature type="compositionally biased region" description="Low complexity" evidence="10">
    <location>
        <begin position="1477"/>
        <end position="1486"/>
    </location>
</feature>
<dbReference type="FunFam" id="1.25.40.10:FF:000044">
    <property type="entry name" value="Tetratricopeptide repeat, ankyrin repeat and coiled-coil containing 1"/>
    <property type="match status" value="1"/>
</dbReference>
<dbReference type="PROSITE" id="PS50088">
    <property type="entry name" value="ANK_REPEAT"/>
    <property type="match status" value="6"/>
</dbReference>
<dbReference type="InterPro" id="IPR058018">
    <property type="entry name" value="AAA_lid_TANC1/2"/>
</dbReference>
<feature type="compositionally biased region" description="Basic and acidic residues" evidence="10">
    <location>
        <begin position="274"/>
        <end position="285"/>
    </location>
</feature>
<dbReference type="InterPro" id="IPR050889">
    <property type="entry name" value="Dendritic_Spine_Reg/Scaffold"/>
</dbReference>
<dbReference type="PRINTS" id="PR01415">
    <property type="entry name" value="ANKYRIN"/>
</dbReference>
<reference evidence="13" key="4">
    <citation type="submission" date="2025-09" db="UniProtKB">
        <authorList>
            <consortium name="Ensembl"/>
        </authorList>
    </citation>
    <scope>IDENTIFICATION</scope>
    <source>
        <strain evidence="13">17573</strain>
    </source>
</reference>
<dbReference type="SUPFAM" id="SSF48452">
    <property type="entry name" value="TPR-like"/>
    <property type="match status" value="1"/>
</dbReference>
<feature type="repeat" description="ANK" evidence="8">
    <location>
        <begin position="1135"/>
        <end position="1167"/>
    </location>
</feature>
<dbReference type="PROSITE" id="PS50005">
    <property type="entry name" value="TPR"/>
    <property type="match status" value="2"/>
</dbReference>
<dbReference type="Gene3D" id="1.25.40.20">
    <property type="entry name" value="Ankyrin repeat-containing domain"/>
    <property type="match status" value="3"/>
</dbReference>
<dbReference type="Pfam" id="PF25521">
    <property type="entry name" value="WHD_TANC1"/>
    <property type="match status" value="1"/>
</dbReference>
<feature type="region of interest" description="Disordered" evidence="10">
    <location>
        <begin position="1649"/>
        <end position="1758"/>
    </location>
</feature>
<dbReference type="PANTHER" id="PTHR24166">
    <property type="entry name" value="ROLLING PEBBLES, ISOFORM B"/>
    <property type="match status" value="1"/>
</dbReference>
<evidence type="ECO:0000259" key="12">
    <source>
        <dbReference type="Pfam" id="PF25521"/>
    </source>
</evidence>
<dbReference type="SUPFAM" id="SSF48403">
    <property type="entry name" value="Ankyrin repeat"/>
    <property type="match status" value="1"/>
</dbReference>
<evidence type="ECO:0000313" key="15">
    <source>
        <dbReference type="VGNC" id="VGNC:78238"/>
    </source>
</evidence>
<feature type="compositionally biased region" description="Basic and acidic residues" evidence="10">
    <location>
        <begin position="293"/>
        <end position="308"/>
    </location>
</feature>
<dbReference type="Pfam" id="PF12796">
    <property type="entry name" value="Ank_2"/>
    <property type="match status" value="3"/>
</dbReference>
<evidence type="ECO:0000256" key="9">
    <source>
        <dbReference type="PROSITE-ProRule" id="PRU00339"/>
    </source>
</evidence>
<organism evidence="13 14">
    <name type="scientific">Macaca mulatta</name>
    <name type="common">Rhesus macaque</name>
    <dbReference type="NCBI Taxonomy" id="9544"/>
    <lineage>
        <taxon>Eukaryota</taxon>
        <taxon>Metazoa</taxon>
        <taxon>Chordata</taxon>
        <taxon>Craniata</taxon>
        <taxon>Vertebrata</taxon>
        <taxon>Euteleostomi</taxon>
        <taxon>Mammalia</taxon>
        <taxon>Eutheria</taxon>
        <taxon>Euarchontoglires</taxon>
        <taxon>Primates</taxon>
        <taxon>Haplorrhini</taxon>
        <taxon>Catarrhini</taxon>
        <taxon>Cercopithecidae</taxon>
        <taxon>Cercopithecinae</taxon>
        <taxon>Macaca</taxon>
    </lineage>
</organism>
<protein>
    <submittedName>
        <fullName evidence="13">Tetratricopeptide repeat, ankyrin repeat and coiled-coil containing 1</fullName>
    </submittedName>
</protein>
<dbReference type="SMART" id="SM00028">
    <property type="entry name" value="TPR"/>
    <property type="match status" value="3"/>
</dbReference>
<dbReference type="PROSITE" id="PS50297">
    <property type="entry name" value="ANK_REP_REGION"/>
    <property type="match status" value="6"/>
</dbReference>
<feature type="repeat" description="TPR" evidence="9">
    <location>
        <begin position="1346"/>
        <end position="1379"/>
    </location>
</feature>
<dbReference type="FunFam" id="1.25.40.20:FF:000036">
    <property type="entry name" value="protein TANC2 isoform X2"/>
    <property type="match status" value="1"/>
</dbReference>
<dbReference type="InterPro" id="IPR058056">
    <property type="entry name" value="WH_TANC1/2"/>
</dbReference>
<reference evidence="13" key="2">
    <citation type="submission" date="2019-01" db="EMBL/GenBank/DDBJ databases">
        <authorList>
            <person name="Graves T."/>
            <person name="Eichler E.E."/>
            <person name="Wilson R.K."/>
        </authorList>
    </citation>
    <scope>NUCLEOTIDE SEQUENCE [LARGE SCALE GENOMIC DNA]</scope>
    <source>
        <strain evidence="13">17573</strain>
    </source>
</reference>
<dbReference type="Gene3D" id="1.25.40.10">
    <property type="entry name" value="Tetratricopeptide repeat domain"/>
    <property type="match status" value="1"/>
</dbReference>
<feature type="compositionally biased region" description="Polar residues" evidence="10">
    <location>
        <begin position="1584"/>
        <end position="1616"/>
    </location>
</feature>
<dbReference type="InterPro" id="IPR036770">
    <property type="entry name" value="Ankyrin_rpt-contain_sf"/>
</dbReference>
<evidence type="ECO:0000256" key="5">
    <source>
        <dbReference type="ARBA" id="ARBA00023043"/>
    </source>
</evidence>
<dbReference type="PANTHER" id="PTHR24166:SF23">
    <property type="entry name" value="PROTEIN TANC1"/>
    <property type="match status" value="1"/>
</dbReference>
<sequence length="1917" mass="208536">MAHLILVPGRPRRTPGDPVSQGTVGCLWPGPGAERRDKATPRPNPPESSRSALQPVPGSAAARGGEGRGRRGPGGRARGRCLREHAQGRGFALPMRPRCGPNKAGDGPERTLSCGSCWSGGRLGSWRRGSSGAPSWPRPEARPWVWGTAPRSWKLSRQKQVLKMLKAVLKKSREGGKGGKKEAGGDFGPETSPVLPLDHGADSPVSSLPAAEDTYRVSLAKGVSMSLPSSPLLPRQSHLVQSRANKKSPGPVRKPKYVESPRVPGDAVIMPFREVSKPTEPDEHATITSSSENDDRSGSSLEWNKDGSLRLGVQKGVLHDRRADNCSPVAEEETTGSAESTLPKAESSAGDGPVPYSQGSSSLIMPRPNSVAATSSTKLEDLSYLDGQRNAPLRTSIRLPWHNTAGGRAQEVKARFAPYKPQDILLKPLLFEVPSITTDSVFVGRDWLFHQIEENLRNTELAENRGAVVVGNVGFGKTAIISKLVALSCHGSRMRQIASNSPSSSPKTSDPTQDLPFTPLFSPSSSTSASSTAKTPLGSVSAENQRPREDAVKYLASKVVAYHYCQADNTYTCLVPEFVHSIAALLCRSHQLAAYRDLLIKEPQLQSMLSLRSCVQDPVAAFKRGVLEPLTNLRNEQKIPEEEYIILIDGLNEAEFHKPDYGDTLSSFITKIISKFPAWLKLIVTVRANFQEIISALPFVKLSLDDFPDNKDIHSDLHAYVQHRVHSSQDILSNISLNGKADATLIGKVSSHLVLRSLGSYLYLKLTLDLFQRGHLVIKSASYKVVPVSLSELYLLQCNMKFMTQSAFERALPILNVALASLHPMTDEQIFQAINAGHIQGEQGWEDFQQRMDALSCFLIKRRDKTRMFCHPSFREWLVWRADGENTAFLCEPRNGHALLAFMFSRQEGKLNRQQTMELGHHILKAHIFKGLSKKTGISSSHLQALWIGYSTEGLSAALASLRNLYTPNVKVSRLLILGGANVNYRTEVLNNAPILCVQSHLGHEEVVTLLLEFGACLDGTSENGMTALCYAAAAGHMKLVCLLTKKGARVDHLDKKGQCALVHSALRGHGDILQYLLTCEWSPGPPQPGALRKNHALQQALTAAASMGHSSVVQCLLGMEKEHEVEVNGTDTLWGETALTAAAGRGKLEVCELLLGRGAAVSRTNRRGVPPLFCAARQGHWQIVRLLLERGCDVNLSDKQGRTPLMVAACEGHLSTVEFLLSKGAALSSLDKEGLSALSWACLKGHRAVVQYLVEEGAAIDQMDKNGRTPLDLAAFYGDAETVLYLVEKGAVIEHVDHSGMRPLDRAIGCRNTSVVVALLRKGAKLGNAAWAMATSKPDILIILLQKLMEEGNVMYKKGKMKEAAQRYQYALRKFPREGFGEDMRPFNELRVSLYLNLSRCRRKTNDFGMAEEFASKALEMKPKSYEAFYARARAKRNSRQFVAALADLQEAVKLCPTNQEIKRLLARVEEECKQLQRSQQQKQQGLPPAPPNDSENEEDAPTPGLSDHFHPEETEEEETSPQEESVSPTPRSQPSSSVPSPYIRNLQEGLQSKGRPVSPQSRAGIGKPLREPVAQPGLVLQPSKQAQIVKTSQHLGSGQSALRNGSTKVQISSQNPPPSPMPGRIAATPAGSRTQHLEGTGTFTTGAGCGHFGDRLGPSQNVRLQRGESGSAHPLPNKTKTTERLLSHSSMPVDAAPPNQGGLATSSDMRHPASLTSSGSSGSPSSSIKMSSSTSSLTSSSSFSDGFKVQGPDTRIKDKVVTHVQGGTAEHRPRNTPFMGIMDKTARFQQQSNPPSRAWHCPAPERLLANTSAAGLQSAATEKPSLVQAGGCNNQAKTCSVSTLSASVHNGAQVKELEENKCQIPVHCQENRITKTVSHLYQESISKQQPHISNEAHRSHLTAAKPKRSFIESNV</sequence>
<feature type="region of interest" description="Disordered" evidence="10">
    <location>
        <begin position="125"/>
        <end position="144"/>
    </location>
</feature>
<feature type="region of interest" description="Disordered" evidence="10">
    <location>
        <begin position="1"/>
        <end position="112"/>
    </location>
</feature>
<feature type="repeat" description="ANK" evidence="8">
    <location>
        <begin position="1267"/>
        <end position="1299"/>
    </location>
</feature>
<feature type="region of interest" description="Disordered" evidence="10">
    <location>
        <begin position="226"/>
        <end position="372"/>
    </location>
</feature>
<feature type="compositionally biased region" description="Low complexity" evidence="10">
    <location>
        <begin position="1716"/>
        <end position="1746"/>
    </location>
</feature>
<dbReference type="VGNC" id="VGNC:78238">
    <property type="gene designation" value="TANC1"/>
</dbReference>
<evidence type="ECO:0000313" key="13">
    <source>
        <dbReference type="Ensembl" id="ENSMMUP00000076860.1"/>
    </source>
</evidence>